<evidence type="ECO:0000256" key="4">
    <source>
        <dbReference type="ARBA" id="ARBA00022989"/>
    </source>
</evidence>
<dbReference type="RefSeq" id="WP_338465430.1">
    <property type="nucleotide sequence ID" value="NZ_CP144921.1"/>
</dbReference>
<keyword evidence="2 6" id="KW-0812">Transmembrane</keyword>
<keyword evidence="3" id="KW-0256">Endoplasmic reticulum</keyword>
<keyword evidence="8" id="KW-1185">Reference proteome</keyword>
<evidence type="ECO:0000313" key="8">
    <source>
        <dbReference type="Proteomes" id="UP001341136"/>
    </source>
</evidence>
<dbReference type="PANTHER" id="PTHR12154">
    <property type="entry name" value="GLYCOSYL TRANSFERASE-RELATED"/>
    <property type="match status" value="1"/>
</dbReference>
<gene>
    <name evidence="7" type="primary">pssD</name>
    <name evidence="7" type="ORF">V5G21_07120</name>
</gene>
<comment type="subcellular location">
    <subcellularLocation>
        <location evidence="1">Endoplasmic reticulum membrane</location>
        <topology evidence="1">Single-pass membrane protein</topology>
    </subcellularLocation>
</comment>
<dbReference type="Pfam" id="PF08660">
    <property type="entry name" value="Alg14"/>
    <property type="match status" value="1"/>
</dbReference>
<sequence length="156" mass="18250">MSKRISLVSSTGGHWSQLLEVYKEIIGNEEIEDKNVKVITEKNDVNNTTNYYYLIQQDRKNRWFLLILLMNFFKSVVYVIKFRPHYVISTGAGVVLPFLISAKIFGAKIIFIESFAKVNSPTLTGRIVYRFADYFFVQWEEMLVHYPKAIFKGSLY</sequence>
<dbReference type="Proteomes" id="UP001341136">
    <property type="component" value="Chromosome"/>
</dbReference>
<keyword evidence="4 6" id="KW-1133">Transmembrane helix</keyword>
<feature type="transmembrane region" description="Helical" evidence="6">
    <location>
        <begin position="63"/>
        <end position="80"/>
    </location>
</feature>
<dbReference type="InterPro" id="IPR013969">
    <property type="entry name" value="Oligosacch_biosynth_Alg14"/>
</dbReference>
<keyword evidence="5 6" id="KW-0472">Membrane</keyword>
<reference evidence="7 8" key="1">
    <citation type="submission" date="2024-01" db="EMBL/GenBank/DDBJ databases">
        <title>Culturomics analysis of mouse respiratory tract.</title>
        <authorList>
            <person name="Phillips A.M."/>
            <person name="Collette N.M."/>
            <person name="Mageeney C.M."/>
            <person name="Sinha A."/>
            <person name="Hern K.E."/>
            <person name="Arkin A.P."/>
            <person name="Williams K.P."/>
            <person name="Branda S."/>
        </authorList>
    </citation>
    <scope>NUCLEOTIDE SEQUENCE [LARGE SCALE GENOMIC DNA]</scope>
    <source>
        <strain evidence="7 8">CP20</strain>
    </source>
</reference>
<protein>
    <submittedName>
        <fullName evidence="7">PssD/Cps14F family polysaccharide biosynthesis glycosyltransferase</fullName>
    </submittedName>
</protein>
<name>A0ABZ2CWN9_9BACI</name>
<evidence type="ECO:0000256" key="2">
    <source>
        <dbReference type="ARBA" id="ARBA00022692"/>
    </source>
</evidence>
<organism evidence="7 8">
    <name type="scientific">Shouchella rhizosphaerae</name>
    <dbReference type="NCBI Taxonomy" id="866786"/>
    <lineage>
        <taxon>Bacteria</taxon>
        <taxon>Bacillati</taxon>
        <taxon>Bacillota</taxon>
        <taxon>Bacilli</taxon>
        <taxon>Bacillales</taxon>
        <taxon>Bacillaceae</taxon>
        <taxon>Shouchella</taxon>
    </lineage>
</organism>
<dbReference type="Gene3D" id="3.40.50.2000">
    <property type="entry name" value="Glycogen Phosphorylase B"/>
    <property type="match status" value="1"/>
</dbReference>
<dbReference type="EMBL" id="CP144921">
    <property type="protein sequence ID" value="WWA31571.1"/>
    <property type="molecule type" value="Genomic_DNA"/>
</dbReference>
<accession>A0ABZ2CWN9</accession>
<evidence type="ECO:0000256" key="6">
    <source>
        <dbReference type="SAM" id="Phobius"/>
    </source>
</evidence>
<dbReference type="SUPFAM" id="SSF53756">
    <property type="entry name" value="UDP-Glycosyltransferase/glycogen phosphorylase"/>
    <property type="match status" value="1"/>
</dbReference>
<evidence type="ECO:0000256" key="1">
    <source>
        <dbReference type="ARBA" id="ARBA00004389"/>
    </source>
</evidence>
<evidence type="ECO:0000256" key="5">
    <source>
        <dbReference type="ARBA" id="ARBA00023136"/>
    </source>
</evidence>
<feature type="transmembrane region" description="Helical" evidence="6">
    <location>
        <begin position="86"/>
        <end position="105"/>
    </location>
</feature>
<dbReference type="NCBIfam" id="NF041549">
    <property type="entry name" value="PssD"/>
    <property type="match status" value="1"/>
</dbReference>
<proteinExistence type="predicted"/>
<evidence type="ECO:0000256" key="3">
    <source>
        <dbReference type="ARBA" id="ARBA00022824"/>
    </source>
</evidence>
<evidence type="ECO:0000313" key="7">
    <source>
        <dbReference type="EMBL" id="WWA31571.1"/>
    </source>
</evidence>
<dbReference type="PANTHER" id="PTHR12154:SF4">
    <property type="entry name" value="UDP-N-ACETYLGLUCOSAMINE TRANSFERASE SUBUNIT ALG14 HOMOLOG"/>
    <property type="match status" value="1"/>
</dbReference>